<dbReference type="AlphaFoldDB" id="A0A9W8CTX5"/>
<gene>
    <name evidence="3" type="ORF">LPJ53_002380</name>
</gene>
<reference evidence="3" key="1">
    <citation type="submission" date="2022-07" db="EMBL/GenBank/DDBJ databases">
        <title>Phylogenomic reconstructions and comparative analyses of Kickxellomycotina fungi.</title>
        <authorList>
            <person name="Reynolds N.K."/>
            <person name="Stajich J.E."/>
            <person name="Barry K."/>
            <person name="Grigoriev I.V."/>
            <person name="Crous P."/>
            <person name="Smith M.E."/>
        </authorList>
    </citation>
    <scope>NUCLEOTIDE SEQUENCE</scope>
    <source>
        <strain evidence="3">NBRC 32514</strain>
    </source>
</reference>
<keyword evidence="4" id="KW-1185">Reference proteome</keyword>
<evidence type="ECO:0000259" key="2">
    <source>
        <dbReference type="Pfam" id="PF14033"/>
    </source>
</evidence>
<sequence length="246" mass="27736">MYNIVLTPETPEYPGSEWYAETMSNERIIAACFCCFSEENITQGTVEFRECVKSSVEYVEGDKPGLNLVYGIFQDQTQELEILQQHVGQVEITLGADMHTSGITQRVESCISANSGSKVAPQLGSCSHVGETTQDFELVSMSTWKSEIKRADGERARADIEMVKAIRIRNRMIKQAKRIKRGNVAYLKMKASLQSLYETEKMRADNEATRVHGLEKDLESVRENGKTSQSGTDDHEEVAKKRRRTV</sequence>
<feature type="compositionally biased region" description="Basic and acidic residues" evidence="1">
    <location>
        <begin position="207"/>
        <end position="225"/>
    </location>
</feature>
<evidence type="ECO:0000313" key="4">
    <source>
        <dbReference type="Proteomes" id="UP001149813"/>
    </source>
</evidence>
<organism evidence="3 4">
    <name type="scientific">Coemansia erecta</name>
    <dbReference type="NCBI Taxonomy" id="147472"/>
    <lineage>
        <taxon>Eukaryota</taxon>
        <taxon>Fungi</taxon>
        <taxon>Fungi incertae sedis</taxon>
        <taxon>Zoopagomycota</taxon>
        <taxon>Kickxellomycotina</taxon>
        <taxon>Kickxellomycetes</taxon>
        <taxon>Kickxellales</taxon>
        <taxon>Kickxellaceae</taxon>
        <taxon>Coemansia</taxon>
    </lineage>
</organism>
<dbReference type="PANTHER" id="PTHR33119:SF1">
    <property type="entry name" value="FE2OG DIOXYGENASE DOMAIN-CONTAINING PROTEIN"/>
    <property type="match status" value="1"/>
</dbReference>
<protein>
    <recommendedName>
        <fullName evidence="2">DUF4246 domain-containing protein</fullName>
    </recommendedName>
</protein>
<evidence type="ECO:0000313" key="3">
    <source>
        <dbReference type="EMBL" id="KAJ1723282.1"/>
    </source>
</evidence>
<dbReference type="OrthoDB" id="415532at2759"/>
<dbReference type="PANTHER" id="PTHR33119">
    <property type="entry name" value="IFI3P"/>
    <property type="match status" value="1"/>
</dbReference>
<evidence type="ECO:0000256" key="1">
    <source>
        <dbReference type="SAM" id="MobiDB-lite"/>
    </source>
</evidence>
<dbReference type="InterPro" id="IPR025340">
    <property type="entry name" value="DUF4246"/>
</dbReference>
<dbReference type="Proteomes" id="UP001149813">
    <property type="component" value="Unassembled WGS sequence"/>
</dbReference>
<feature type="region of interest" description="Disordered" evidence="1">
    <location>
        <begin position="207"/>
        <end position="246"/>
    </location>
</feature>
<dbReference type="InterPro" id="IPR049192">
    <property type="entry name" value="DUF4246_C"/>
</dbReference>
<name>A0A9W8CTX5_9FUNG</name>
<dbReference type="EMBL" id="JANBOJ010000073">
    <property type="protein sequence ID" value="KAJ1723282.1"/>
    <property type="molecule type" value="Genomic_DNA"/>
</dbReference>
<comment type="caution">
    <text evidence="3">The sequence shown here is derived from an EMBL/GenBank/DDBJ whole genome shotgun (WGS) entry which is preliminary data.</text>
</comment>
<proteinExistence type="predicted"/>
<dbReference type="Pfam" id="PF14033">
    <property type="entry name" value="DUF4246"/>
    <property type="match status" value="1"/>
</dbReference>
<accession>A0A9W8CTX5</accession>
<feature type="domain" description="DUF4246" evidence="2">
    <location>
        <begin position="1"/>
        <end position="95"/>
    </location>
</feature>